<dbReference type="GO" id="GO:0051607">
    <property type="term" value="P:defense response to virus"/>
    <property type="evidence" value="ECO:0007669"/>
    <property type="project" value="UniProtKB-KW"/>
</dbReference>
<dbReference type="GO" id="GO:0009117">
    <property type="term" value="P:nucleotide metabolic process"/>
    <property type="evidence" value="ECO:0007669"/>
    <property type="project" value="UniProtKB-KW"/>
</dbReference>
<feature type="domain" description="Cyclic GMP-AMP synthase DncV-like nucleotidyltransferase" evidence="11">
    <location>
        <begin position="54"/>
        <end position="139"/>
    </location>
</feature>
<dbReference type="Pfam" id="PF21654">
    <property type="entry name" value="DncV-like_NTFase"/>
    <property type="match status" value="1"/>
</dbReference>
<organism evidence="12 13">
    <name type="scientific">Pseudalgibacter alginicilyticus</name>
    <dbReference type="NCBI Taxonomy" id="1736674"/>
    <lineage>
        <taxon>Bacteria</taxon>
        <taxon>Pseudomonadati</taxon>
        <taxon>Bacteroidota</taxon>
        <taxon>Flavobacteriia</taxon>
        <taxon>Flavobacteriales</taxon>
        <taxon>Flavobacteriaceae</taxon>
        <taxon>Pseudalgibacter</taxon>
    </lineage>
</organism>
<evidence type="ECO:0000256" key="8">
    <source>
        <dbReference type="ARBA" id="ARBA00023118"/>
    </source>
</evidence>
<evidence type="ECO:0000256" key="7">
    <source>
        <dbReference type="ARBA" id="ARBA00023080"/>
    </source>
</evidence>
<comment type="catalytic activity">
    <reaction evidence="10">
        <text>GTP + ATP = 3',3'-cGAMP + 2 diphosphate</text>
        <dbReference type="Rhea" id="RHEA:35647"/>
        <dbReference type="ChEBI" id="CHEBI:30616"/>
        <dbReference type="ChEBI" id="CHEBI:33019"/>
        <dbReference type="ChEBI" id="CHEBI:37565"/>
        <dbReference type="ChEBI" id="CHEBI:71501"/>
    </reaction>
    <physiologicalReaction direction="left-to-right" evidence="10">
        <dbReference type="Rhea" id="RHEA:35648"/>
    </physiologicalReaction>
</comment>
<reference evidence="12 13" key="1">
    <citation type="submission" date="2015-10" db="EMBL/GenBank/DDBJ databases">
        <authorList>
            <person name="Gilbert D.G."/>
        </authorList>
    </citation>
    <scope>NUCLEOTIDE SEQUENCE [LARGE SCALE GENOMIC DNA]</scope>
    <source>
        <strain evidence="13">HZ-22</strain>
    </source>
</reference>
<keyword evidence="1" id="KW-0808">Transferase</keyword>
<evidence type="ECO:0000256" key="1">
    <source>
        <dbReference type="ARBA" id="ARBA00022679"/>
    </source>
</evidence>
<sequence length="413" mass="47927">MMNELYKNEINEILEILGENLDISESQYKAAVKSYEAVGDWLSKESSTLYPYSPRIIPQGSFMLGTITRPINDEDDIDIDLVCKLNGKPSHWTQKHLKDAVGDRLKEYSVYKEMLESLDGGRRCWTLEYSDEANYHLDILPSISDKNFTVLLNESFNNYQNLDADKLAIRITDKEDLFYSVMTHTEWWRKCNPFGYAKWFFQRAIYSSTKMFALNESVDPVRPFQKEKMPLQRVVQLLKRHRDIMFSSDEYDSENKPISIIITTLASKAYDKSENIVDAYVNIVSKMRSYIETRLNAKTGQYERWVSNPINNEENFADKWSEVAQKEEYFYAWLDKLEEDLATIQYGQNKGLFSLNESLSAQYGNRVVNKVFAEYGEKNKILRENGLRKMAVGTGMLGSIGKSIPNHNFEGNI</sequence>
<keyword evidence="6" id="KW-0460">Magnesium</keyword>
<keyword evidence="4" id="KW-0547">Nucleotide-binding</keyword>
<protein>
    <recommendedName>
        <fullName evidence="9">Cyclic GMP-AMP synthase</fullName>
    </recommendedName>
</protein>
<keyword evidence="7" id="KW-0546">Nucleotide metabolism</keyword>
<evidence type="ECO:0000256" key="3">
    <source>
        <dbReference type="ARBA" id="ARBA00022723"/>
    </source>
</evidence>
<dbReference type="PATRIC" id="fig|1736674.3.peg.1430"/>
<accession>A0A0P0D827</accession>
<dbReference type="InterPro" id="IPR048445">
    <property type="entry name" value="DncV-like_NTFase"/>
</dbReference>
<evidence type="ECO:0000256" key="2">
    <source>
        <dbReference type="ARBA" id="ARBA00022695"/>
    </source>
</evidence>
<evidence type="ECO:0000256" key="9">
    <source>
        <dbReference type="ARBA" id="ARBA00044145"/>
    </source>
</evidence>
<keyword evidence="2" id="KW-0548">Nucleotidyltransferase</keyword>
<keyword evidence="8" id="KW-0051">Antiviral defense</keyword>
<evidence type="ECO:0000313" key="13">
    <source>
        <dbReference type="Proteomes" id="UP000057981"/>
    </source>
</evidence>
<gene>
    <name evidence="12" type="ORF">APS56_06990</name>
</gene>
<dbReference type="Proteomes" id="UP000057981">
    <property type="component" value="Chromosome"/>
</dbReference>
<name>A0A0P0D827_9FLAO</name>
<dbReference type="KEGG" id="ahz:APS56_06990"/>
<evidence type="ECO:0000256" key="6">
    <source>
        <dbReference type="ARBA" id="ARBA00022842"/>
    </source>
</evidence>
<keyword evidence="5" id="KW-0067">ATP-binding</keyword>
<keyword evidence="3" id="KW-0479">Metal-binding</keyword>
<dbReference type="CDD" id="cd05400">
    <property type="entry name" value="NT_2-5OAS_ClassI-CCAase"/>
    <property type="match status" value="1"/>
</dbReference>
<evidence type="ECO:0000313" key="12">
    <source>
        <dbReference type="EMBL" id="ALJ04881.1"/>
    </source>
</evidence>
<evidence type="ECO:0000259" key="11">
    <source>
        <dbReference type="Pfam" id="PF21654"/>
    </source>
</evidence>
<dbReference type="GO" id="GO:0005524">
    <property type="term" value="F:ATP binding"/>
    <property type="evidence" value="ECO:0007669"/>
    <property type="project" value="UniProtKB-KW"/>
</dbReference>
<dbReference type="GO" id="GO:0016779">
    <property type="term" value="F:nucleotidyltransferase activity"/>
    <property type="evidence" value="ECO:0007669"/>
    <property type="project" value="UniProtKB-KW"/>
</dbReference>
<dbReference type="GO" id="GO:0046872">
    <property type="term" value="F:metal ion binding"/>
    <property type="evidence" value="ECO:0007669"/>
    <property type="project" value="UniProtKB-KW"/>
</dbReference>
<evidence type="ECO:0000256" key="4">
    <source>
        <dbReference type="ARBA" id="ARBA00022741"/>
    </source>
</evidence>
<dbReference type="EMBL" id="CP012898">
    <property type="protein sequence ID" value="ALJ04881.1"/>
    <property type="molecule type" value="Genomic_DNA"/>
</dbReference>
<evidence type="ECO:0000256" key="5">
    <source>
        <dbReference type="ARBA" id="ARBA00022840"/>
    </source>
</evidence>
<keyword evidence="13" id="KW-1185">Reference proteome</keyword>
<dbReference type="InterPro" id="IPR006116">
    <property type="entry name" value="NT_2-5OAS_ClassI-CCAase"/>
</dbReference>
<evidence type="ECO:0000256" key="10">
    <source>
        <dbReference type="ARBA" id="ARBA00048304"/>
    </source>
</evidence>
<dbReference type="AlphaFoldDB" id="A0A0P0D827"/>
<proteinExistence type="predicted"/>
<dbReference type="STRING" id="1736674.APS56_06990"/>